<dbReference type="AlphaFoldDB" id="A0A975FQ33"/>
<dbReference type="EMBL" id="CP071696">
    <property type="protein sequence ID" value="QTX05623.1"/>
    <property type="molecule type" value="Genomic_DNA"/>
</dbReference>
<organism evidence="2 3">
    <name type="scientific">Agromyces archimandritae</name>
    <dbReference type="NCBI Taxonomy" id="2781962"/>
    <lineage>
        <taxon>Bacteria</taxon>
        <taxon>Bacillati</taxon>
        <taxon>Actinomycetota</taxon>
        <taxon>Actinomycetes</taxon>
        <taxon>Micrococcales</taxon>
        <taxon>Microbacteriaceae</taxon>
        <taxon>Agromyces</taxon>
    </lineage>
</organism>
<name>A0A975FQ33_9MICO</name>
<feature type="compositionally biased region" description="Gly residues" evidence="1">
    <location>
        <begin position="130"/>
        <end position="141"/>
    </location>
</feature>
<dbReference type="KEGG" id="aarc:G127AT_05305"/>
<gene>
    <name evidence="2" type="ORF">G127AT_05305</name>
</gene>
<dbReference type="InterPro" id="IPR012349">
    <property type="entry name" value="Split_barrel_FMN-bd"/>
</dbReference>
<evidence type="ECO:0000313" key="3">
    <source>
        <dbReference type="Proteomes" id="UP000671914"/>
    </source>
</evidence>
<sequence>MGGFGDGFLRVLSRTLNPITMRAARRGRGPFSLIIHSGRKSGRRYETPVILARVPEGFVAELTYGPEVDWYRNIVAAGGCRVLRHGEEHVIDGISEFDSRAGRAAFGPPASWLLALLGRHEFRLLHEAGGASGEASGGASGDAGPEPRPGASTPES</sequence>
<keyword evidence="3" id="KW-1185">Reference proteome</keyword>
<accession>A0A975FQ33</accession>
<reference evidence="2" key="1">
    <citation type="submission" date="2021-03" db="EMBL/GenBank/DDBJ databases">
        <title>Agromyces archimandritus sp. nov., isolated from the cockroach Archimandrita tessellata.</title>
        <authorList>
            <person name="Guzman J."/>
            <person name="Ortuzar M."/>
            <person name="Poehlein A."/>
            <person name="Daniel R."/>
            <person name="Trujillo M."/>
            <person name="Vilcinskas A."/>
        </authorList>
    </citation>
    <scope>NUCLEOTIDE SEQUENCE</scope>
    <source>
        <strain evidence="2">G127AT</strain>
    </source>
</reference>
<protein>
    <submittedName>
        <fullName evidence="2">Nitroreductase family deazaflavin-dependent oxidoreductase</fullName>
    </submittedName>
</protein>
<dbReference type="Gene3D" id="2.30.110.10">
    <property type="entry name" value="Electron Transport, Fmn-binding Protein, Chain A"/>
    <property type="match status" value="1"/>
</dbReference>
<feature type="region of interest" description="Disordered" evidence="1">
    <location>
        <begin position="130"/>
        <end position="156"/>
    </location>
</feature>
<evidence type="ECO:0000313" key="2">
    <source>
        <dbReference type="EMBL" id="QTX05623.1"/>
    </source>
</evidence>
<proteinExistence type="predicted"/>
<evidence type="ECO:0000256" key="1">
    <source>
        <dbReference type="SAM" id="MobiDB-lite"/>
    </source>
</evidence>
<dbReference type="RefSeq" id="WP_210900781.1">
    <property type="nucleotide sequence ID" value="NZ_CP071696.1"/>
</dbReference>
<dbReference type="Proteomes" id="UP000671914">
    <property type="component" value="Chromosome"/>
</dbReference>